<gene>
    <name evidence="1" type="ORF">METZ01_LOCUS122150</name>
</gene>
<organism evidence="1">
    <name type="scientific">marine metagenome</name>
    <dbReference type="NCBI Taxonomy" id="408172"/>
    <lineage>
        <taxon>unclassified sequences</taxon>
        <taxon>metagenomes</taxon>
        <taxon>ecological metagenomes</taxon>
    </lineage>
</organism>
<evidence type="ECO:0000313" key="1">
    <source>
        <dbReference type="EMBL" id="SVA69296.1"/>
    </source>
</evidence>
<dbReference type="AlphaFoldDB" id="A0A381XWW8"/>
<protein>
    <submittedName>
        <fullName evidence="1">Uncharacterized protein</fullName>
    </submittedName>
</protein>
<accession>A0A381XWW8</accession>
<reference evidence="1" key="1">
    <citation type="submission" date="2018-05" db="EMBL/GenBank/DDBJ databases">
        <authorList>
            <person name="Lanie J.A."/>
            <person name="Ng W.-L."/>
            <person name="Kazmierczak K.M."/>
            <person name="Andrzejewski T.M."/>
            <person name="Davidsen T.M."/>
            <person name="Wayne K.J."/>
            <person name="Tettelin H."/>
            <person name="Glass J.I."/>
            <person name="Rusch D."/>
            <person name="Podicherti R."/>
            <person name="Tsui H.-C.T."/>
            <person name="Winkler M.E."/>
        </authorList>
    </citation>
    <scope>NUCLEOTIDE SEQUENCE</scope>
</reference>
<dbReference type="EMBL" id="UINC01016688">
    <property type="protein sequence ID" value="SVA69296.1"/>
    <property type="molecule type" value="Genomic_DNA"/>
</dbReference>
<proteinExistence type="predicted"/>
<sequence>MRRFLVPLVFVSLLTLAAVAPISANTPDDAPTHFGQGCSSV</sequence>
<name>A0A381XWW8_9ZZZZ</name>